<dbReference type="AlphaFoldDB" id="A0A0E9PQV3"/>
<sequence length="38" mass="4469">MCVIAYIRLNSSSAYYTRIIISESEPVFCFIINNYFVQ</sequence>
<proteinExistence type="predicted"/>
<reference evidence="1" key="1">
    <citation type="submission" date="2014-11" db="EMBL/GenBank/DDBJ databases">
        <authorList>
            <person name="Amaro Gonzalez C."/>
        </authorList>
    </citation>
    <scope>NUCLEOTIDE SEQUENCE</scope>
</reference>
<accession>A0A0E9PQV3</accession>
<evidence type="ECO:0000313" key="1">
    <source>
        <dbReference type="EMBL" id="JAH06682.1"/>
    </source>
</evidence>
<dbReference type="EMBL" id="GBXM01101895">
    <property type="protein sequence ID" value="JAH06682.1"/>
    <property type="molecule type" value="Transcribed_RNA"/>
</dbReference>
<name>A0A0E9PQV3_ANGAN</name>
<reference evidence="1" key="2">
    <citation type="journal article" date="2015" name="Fish Shellfish Immunol.">
        <title>Early steps in the European eel (Anguilla anguilla)-Vibrio vulnificus interaction in the gills: Role of the RtxA13 toxin.</title>
        <authorList>
            <person name="Callol A."/>
            <person name="Pajuelo D."/>
            <person name="Ebbesson L."/>
            <person name="Teles M."/>
            <person name="MacKenzie S."/>
            <person name="Amaro C."/>
        </authorList>
    </citation>
    <scope>NUCLEOTIDE SEQUENCE</scope>
</reference>
<protein>
    <submittedName>
        <fullName evidence="1">Uncharacterized protein</fullName>
    </submittedName>
</protein>
<organism evidence="1">
    <name type="scientific">Anguilla anguilla</name>
    <name type="common">European freshwater eel</name>
    <name type="synonym">Muraena anguilla</name>
    <dbReference type="NCBI Taxonomy" id="7936"/>
    <lineage>
        <taxon>Eukaryota</taxon>
        <taxon>Metazoa</taxon>
        <taxon>Chordata</taxon>
        <taxon>Craniata</taxon>
        <taxon>Vertebrata</taxon>
        <taxon>Euteleostomi</taxon>
        <taxon>Actinopterygii</taxon>
        <taxon>Neopterygii</taxon>
        <taxon>Teleostei</taxon>
        <taxon>Anguilliformes</taxon>
        <taxon>Anguillidae</taxon>
        <taxon>Anguilla</taxon>
    </lineage>
</organism>